<comment type="caution">
    <text evidence="1">The sequence shown here is derived from an EMBL/GenBank/DDBJ whole genome shotgun (WGS) entry which is preliminary data.</text>
</comment>
<reference evidence="1 2" key="1">
    <citation type="submission" date="2023-08" db="EMBL/GenBank/DDBJ databases">
        <title>A Necator americanus chromosomal reference genome.</title>
        <authorList>
            <person name="Ilik V."/>
            <person name="Petrzelkova K.J."/>
            <person name="Pardy F."/>
            <person name="Fuh T."/>
            <person name="Niatou-Singa F.S."/>
            <person name="Gouil Q."/>
            <person name="Baker L."/>
            <person name="Ritchie M.E."/>
            <person name="Jex A.R."/>
            <person name="Gazzola D."/>
            <person name="Li H."/>
            <person name="Toshio Fujiwara R."/>
            <person name="Zhan B."/>
            <person name="Aroian R.V."/>
            <person name="Pafco B."/>
            <person name="Schwarz E.M."/>
        </authorList>
    </citation>
    <scope>NUCLEOTIDE SEQUENCE [LARGE SCALE GENOMIC DNA]</scope>
    <source>
        <strain evidence="1 2">Aroian</strain>
        <tissue evidence="1">Whole animal</tissue>
    </source>
</reference>
<sequence length="341" mass="38928">MTAFVAKSLLTCAQSPKIFAGFWTDSDNERESDEAKLKGLSRLKLASEHTVIVKECYLFLKNISTLGQKKIRLSEENDEGSPSLTLTTDFRVAFAAPEKVDKSTEVKSPEYAGLIDFQSFLSGGTSPFGLLRLPTLTELFSLPFIGKMSRQGLQHPEQKLEENLPLNRLMTFKPFRPEDLPTLPTFPPLLLPDFLRMAEPTPAASNRDRCVSKLSKEFRENEMYYDYVQEQVDEANITAAYDLVLAKAIEICSPEQVERLESFMKKYETLQKNIEELAPEYPKETRDQVLQWLREENYLAINGFISRESMANLFNAAKNSKLMQISFQLTSMQIDLFFNPI</sequence>
<organism evidence="1 2">
    <name type="scientific">Necator americanus</name>
    <name type="common">Human hookworm</name>
    <dbReference type="NCBI Taxonomy" id="51031"/>
    <lineage>
        <taxon>Eukaryota</taxon>
        <taxon>Metazoa</taxon>
        <taxon>Ecdysozoa</taxon>
        <taxon>Nematoda</taxon>
        <taxon>Chromadorea</taxon>
        <taxon>Rhabditida</taxon>
        <taxon>Rhabditina</taxon>
        <taxon>Rhabditomorpha</taxon>
        <taxon>Strongyloidea</taxon>
        <taxon>Ancylostomatidae</taxon>
        <taxon>Bunostominae</taxon>
        <taxon>Necator</taxon>
    </lineage>
</organism>
<gene>
    <name evidence="1" type="primary">Necator_chrIII.g9516</name>
    <name evidence="1" type="ORF">RB195_008751</name>
</gene>
<dbReference type="Proteomes" id="UP001303046">
    <property type="component" value="Unassembled WGS sequence"/>
</dbReference>
<proteinExistence type="predicted"/>
<dbReference type="EMBL" id="JAVFWL010000003">
    <property type="protein sequence ID" value="KAK6740476.1"/>
    <property type="molecule type" value="Genomic_DNA"/>
</dbReference>
<name>A0ABR1CRC5_NECAM</name>
<accession>A0ABR1CRC5</accession>
<evidence type="ECO:0000313" key="2">
    <source>
        <dbReference type="Proteomes" id="UP001303046"/>
    </source>
</evidence>
<protein>
    <submittedName>
        <fullName evidence="1">Uncharacterized protein</fullName>
    </submittedName>
</protein>
<keyword evidence="2" id="KW-1185">Reference proteome</keyword>
<evidence type="ECO:0000313" key="1">
    <source>
        <dbReference type="EMBL" id="KAK6740476.1"/>
    </source>
</evidence>